<reference evidence="4 5" key="1">
    <citation type="journal article" date="2021" name="Elife">
        <title>Chloroplast acquisition without the gene transfer in kleptoplastic sea slugs, Plakobranchus ocellatus.</title>
        <authorList>
            <person name="Maeda T."/>
            <person name="Takahashi S."/>
            <person name="Yoshida T."/>
            <person name="Shimamura S."/>
            <person name="Takaki Y."/>
            <person name="Nagai Y."/>
            <person name="Toyoda A."/>
            <person name="Suzuki Y."/>
            <person name="Arimoto A."/>
            <person name="Ishii H."/>
            <person name="Satoh N."/>
            <person name="Nishiyama T."/>
            <person name="Hasebe M."/>
            <person name="Maruyama T."/>
            <person name="Minagawa J."/>
            <person name="Obokata J."/>
            <person name="Shigenobu S."/>
        </authorList>
    </citation>
    <scope>NUCLEOTIDE SEQUENCE [LARGE SCALE GENOMIC DNA]</scope>
</reference>
<dbReference type="InterPro" id="IPR011333">
    <property type="entry name" value="SKP1/BTB/POZ_sf"/>
</dbReference>
<dbReference type="SMART" id="SM00225">
    <property type="entry name" value="BTB"/>
    <property type="match status" value="1"/>
</dbReference>
<dbReference type="Gene3D" id="3.30.710.10">
    <property type="entry name" value="Potassium Channel Kv1.1, Chain A"/>
    <property type="match status" value="1"/>
</dbReference>
<dbReference type="SUPFAM" id="SSF54695">
    <property type="entry name" value="POZ domain"/>
    <property type="match status" value="1"/>
</dbReference>
<dbReference type="AlphaFoldDB" id="A0AAV4CIW8"/>
<dbReference type="Pfam" id="PF00651">
    <property type="entry name" value="BTB"/>
    <property type="match status" value="1"/>
</dbReference>
<evidence type="ECO:0000256" key="2">
    <source>
        <dbReference type="ARBA" id="ARBA00022737"/>
    </source>
</evidence>
<dbReference type="Gene3D" id="1.25.40.420">
    <property type="match status" value="1"/>
</dbReference>
<evidence type="ECO:0000313" key="5">
    <source>
        <dbReference type="Proteomes" id="UP000735302"/>
    </source>
</evidence>
<proteinExistence type="predicted"/>
<dbReference type="PANTHER" id="PTHR24412">
    <property type="entry name" value="KELCH PROTEIN"/>
    <property type="match status" value="1"/>
</dbReference>
<dbReference type="Pfam" id="PF07707">
    <property type="entry name" value="BACK"/>
    <property type="match status" value="1"/>
</dbReference>
<feature type="domain" description="BTB" evidence="3">
    <location>
        <begin position="35"/>
        <end position="102"/>
    </location>
</feature>
<dbReference type="CDD" id="cd18186">
    <property type="entry name" value="BTB_POZ_ZBTB_KLHL-like"/>
    <property type="match status" value="1"/>
</dbReference>
<dbReference type="PROSITE" id="PS50097">
    <property type="entry name" value="BTB"/>
    <property type="match status" value="1"/>
</dbReference>
<accession>A0AAV4CIW8</accession>
<comment type="caution">
    <text evidence="4">The sequence shown here is derived from an EMBL/GenBank/DDBJ whole genome shotgun (WGS) entry which is preliminary data.</text>
</comment>
<dbReference type="InterPro" id="IPR011705">
    <property type="entry name" value="BACK"/>
</dbReference>
<evidence type="ECO:0000256" key="1">
    <source>
        <dbReference type="ARBA" id="ARBA00022441"/>
    </source>
</evidence>
<sequence>MSDMEGATSCPHTSSGRQVHIVPDFGAYRDNPTLTDVIVVVGTTEFKCHRVILAAASDFFKTAFTCGLREDCERKITLKAIDKNIFSTILTYMYTGNIKLTEENLSDIWRAADMLQIAPVMKECEEFFKTVLRLDNCFEFFFQVKLLSEKFRRRMLDLIADNFVNLRGSSNFNRLDAEDMKYLICSDRLNLAHEDDLIETLLQWAENDPFDESIDESHGPGVTRVQHLADLLECTRYSLMSRRFFGERLSCHPLVRADARCVALVERILRCHAQTYLLQEWCPPASMQRVQSKMVNSLVGVKIDRSCKNNNKDGDYFDVLFFAFNLQTKQMTTRRFVEFMKKSFFQIVYHDDKMYIFPGEGSVAVYWAEADVVKNLGQHEIFKSRLCVISDSLYTCCEEQNGKAVVSRISFHSLHSFSIERLSYHQVGSLHLDVQESTLQITSIENMLVMFCKCQDGVSIIFFDSFSGMSTRISTDLRIPSNDRFVTLRRDKEVFVLEENGRFWRIRHCQTAQDFKLIHELTFWDETWPRYNELCGAALVNDELHVVFKQLEEEEETQQLQEQQRPSNPMNGDLAGVFNKLVMIEHPLRPNDRNVPPVIHAVIPEAVFERRYHPNQH</sequence>
<dbReference type="Proteomes" id="UP000735302">
    <property type="component" value="Unassembled WGS sequence"/>
</dbReference>
<keyword evidence="2" id="KW-0677">Repeat</keyword>
<dbReference type="SMART" id="SM00875">
    <property type="entry name" value="BACK"/>
    <property type="match status" value="1"/>
</dbReference>
<gene>
    <name evidence="4" type="ORF">PoB_005933100</name>
</gene>
<protein>
    <submittedName>
        <fullName evidence="4">Kelch-like protein 40a</fullName>
    </submittedName>
</protein>
<dbReference type="EMBL" id="BLXT01006675">
    <property type="protein sequence ID" value="GFO32826.1"/>
    <property type="molecule type" value="Genomic_DNA"/>
</dbReference>
<dbReference type="PANTHER" id="PTHR24412:SF480">
    <property type="entry name" value="KELCH-LIKE PROTEIN 8"/>
    <property type="match status" value="1"/>
</dbReference>
<keyword evidence="1" id="KW-0880">Kelch repeat</keyword>
<dbReference type="InterPro" id="IPR000210">
    <property type="entry name" value="BTB/POZ_dom"/>
</dbReference>
<evidence type="ECO:0000259" key="3">
    <source>
        <dbReference type="PROSITE" id="PS50097"/>
    </source>
</evidence>
<organism evidence="4 5">
    <name type="scientific">Plakobranchus ocellatus</name>
    <dbReference type="NCBI Taxonomy" id="259542"/>
    <lineage>
        <taxon>Eukaryota</taxon>
        <taxon>Metazoa</taxon>
        <taxon>Spiralia</taxon>
        <taxon>Lophotrochozoa</taxon>
        <taxon>Mollusca</taxon>
        <taxon>Gastropoda</taxon>
        <taxon>Heterobranchia</taxon>
        <taxon>Euthyneura</taxon>
        <taxon>Panpulmonata</taxon>
        <taxon>Sacoglossa</taxon>
        <taxon>Placobranchoidea</taxon>
        <taxon>Plakobranchidae</taxon>
        <taxon>Plakobranchus</taxon>
    </lineage>
</organism>
<keyword evidence="5" id="KW-1185">Reference proteome</keyword>
<evidence type="ECO:0000313" key="4">
    <source>
        <dbReference type="EMBL" id="GFO32826.1"/>
    </source>
</evidence>
<name>A0AAV4CIW8_9GAST</name>